<dbReference type="PANTHER" id="PTHR47356">
    <property type="entry name" value="FAD-DEPENDENT MONOOXYGENASE ASQG-RELATED"/>
    <property type="match status" value="1"/>
</dbReference>
<feature type="transmembrane region" description="Helical" evidence="5">
    <location>
        <begin position="677"/>
        <end position="700"/>
    </location>
</feature>
<dbReference type="GO" id="GO:0071949">
    <property type="term" value="F:FAD binding"/>
    <property type="evidence" value="ECO:0007669"/>
    <property type="project" value="InterPro"/>
</dbReference>
<proteinExistence type="inferred from homology"/>
<keyword evidence="2" id="KW-0285">Flavoprotein</keyword>
<evidence type="ECO:0000313" key="7">
    <source>
        <dbReference type="EMBL" id="KAF2157138.1"/>
    </source>
</evidence>
<protein>
    <submittedName>
        <fullName evidence="7">FAD/NAD(P)-binding domain-containing protein</fullName>
    </submittedName>
</protein>
<sequence>MGIDRERFHVLVAGAGIGGLTLARSLELAGISYTLLEGRGEVAPQVGASIGIMPNGGRILGQLGCLDDILAVTSPLTVMHNRKIDGTMLSPPRDNPELVAARLGLSIMFLDRQLVLRTLYDSLQDKSRIHLNKRVAHVDTSEEGVTLKCTDGSAYNGHVLVGCDGVNSAVRHEMWRLADEQSPGFIPESDKKAMRAEYKCMFGISSDTPGMVEEGTMNVGYAKHHSNLIIVNRGPRIYWFMTEKLDRVYETNEIPRYSEEDAQRFADKIAHWKLTETTTFKMLFDRVETHSLVALEEASYKKWTYGRIACCGDSIHKVTHNAGAGGNACIESAAAMANELKKLADGNQALPSRKAIQAALLNYQNTRQPRSNAICATANALTRIQAMKTPVHRFLVHWIFPNAGDTFTDLNCDGMSGAVRLDYLPVPKQTLRGNLPFNPNSGAGKKESKLKRLLLAVPLLALHIAAKRFITLASVRPLLGTMVRESLFRNGDFSFPVAQRFTGWTAFDNTWRPLTIAFMPSTFGLDPVSRTQLISFLADFGLLYSILLIESARRANNLTIFNLVLVAGVLSQLMGAGKILPAFFFLVYPSSQIDYFKTLDMRLTNMAYSSTVLISMSLGYYVPGAGQFFASTLKARHFWNWTWQIFPITVSLTQRLLARIVPNTVESDRIKSPLRDLPIIALQVGLGTLASAAIWVHTWLCSAYSMRELFTPPFAIPSSTSFMTAMRELLQWDWVFLFAGCYVWLFYSFWDLKAAGMAQESWASLLVAAIGSTLAFGPGATFAIAWCYREYCLAYRRHKDAVVDDGILRGEKKANGSAK</sequence>
<keyword evidence="8" id="KW-1185">Reference proteome</keyword>
<comment type="similarity">
    <text evidence="1">Belongs to the paxM FAD-dependent monooxygenase family.</text>
</comment>
<accession>A0A9P4MLB4</accession>
<feature type="transmembrane region" description="Helical" evidence="5">
    <location>
        <begin position="762"/>
        <end position="788"/>
    </location>
</feature>
<feature type="transmembrane region" description="Helical" evidence="5">
    <location>
        <begin position="732"/>
        <end position="750"/>
    </location>
</feature>
<evidence type="ECO:0000256" key="3">
    <source>
        <dbReference type="ARBA" id="ARBA00022827"/>
    </source>
</evidence>
<dbReference type="AlphaFoldDB" id="A0A9P4MLB4"/>
<feature type="transmembrane region" description="Helical" evidence="5">
    <location>
        <begin position="561"/>
        <end position="586"/>
    </location>
</feature>
<dbReference type="EMBL" id="ML996081">
    <property type="protein sequence ID" value="KAF2157138.1"/>
    <property type="molecule type" value="Genomic_DNA"/>
</dbReference>
<dbReference type="InterPro" id="IPR036188">
    <property type="entry name" value="FAD/NAD-bd_sf"/>
</dbReference>
<dbReference type="GO" id="GO:0004497">
    <property type="term" value="F:monooxygenase activity"/>
    <property type="evidence" value="ECO:0007669"/>
    <property type="project" value="InterPro"/>
</dbReference>
<dbReference type="PRINTS" id="PR00420">
    <property type="entry name" value="RNGMNOXGNASE"/>
</dbReference>
<name>A0A9P4MLB4_9PEZI</name>
<organism evidence="7 8">
    <name type="scientific">Myriangium duriaei CBS 260.36</name>
    <dbReference type="NCBI Taxonomy" id="1168546"/>
    <lineage>
        <taxon>Eukaryota</taxon>
        <taxon>Fungi</taxon>
        <taxon>Dikarya</taxon>
        <taxon>Ascomycota</taxon>
        <taxon>Pezizomycotina</taxon>
        <taxon>Dothideomycetes</taxon>
        <taxon>Dothideomycetidae</taxon>
        <taxon>Myriangiales</taxon>
        <taxon>Myriangiaceae</taxon>
        <taxon>Myriangium</taxon>
    </lineage>
</organism>
<keyword evidence="4" id="KW-0560">Oxidoreductase</keyword>
<comment type="caution">
    <text evidence="7">The sequence shown here is derived from an EMBL/GenBank/DDBJ whole genome shotgun (WGS) entry which is preliminary data.</text>
</comment>
<keyword evidence="5" id="KW-0812">Transmembrane</keyword>
<feature type="domain" description="FAD-binding" evidence="6">
    <location>
        <begin position="9"/>
        <end position="375"/>
    </location>
</feature>
<dbReference type="OrthoDB" id="2431938at2759"/>
<dbReference type="InterPro" id="IPR002938">
    <property type="entry name" value="FAD-bd"/>
</dbReference>
<keyword evidence="3" id="KW-0274">FAD</keyword>
<keyword evidence="5" id="KW-1133">Transmembrane helix</keyword>
<feature type="transmembrane region" description="Helical" evidence="5">
    <location>
        <begin position="606"/>
        <end position="626"/>
    </location>
</feature>
<evidence type="ECO:0000313" key="8">
    <source>
        <dbReference type="Proteomes" id="UP000799439"/>
    </source>
</evidence>
<dbReference type="PANTHER" id="PTHR47356:SF2">
    <property type="entry name" value="FAD-BINDING DOMAIN-CONTAINING PROTEIN-RELATED"/>
    <property type="match status" value="1"/>
</dbReference>
<dbReference type="SUPFAM" id="SSF51905">
    <property type="entry name" value="FAD/NAD(P)-binding domain"/>
    <property type="match status" value="1"/>
</dbReference>
<evidence type="ECO:0000256" key="4">
    <source>
        <dbReference type="ARBA" id="ARBA00023002"/>
    </source>
</evidence>
<evidence type="ECO:0000256" key="2">
    <source>
        <dbReference type="ARBA" id="ARBA00022630"/>
    </source>
</evidence>
<evidence type="ECO:0000256" key="5">
    <source>
        <dbReference type="SAM" id="Phobius"/>
    </source>
</evidence>
<keyword evidence="5" id="KW-0472">Membrane</keyword>
<dbReference type="InterPro" id="IPR050562">
    <property type="entry name" value="FAD_mOase_fung"/>
</dbReference>
<dbReference type="Gene3D" id="3.50.50.60">
    <property type="entry name" value="FAD/NAD(P)-binding domain"/>
    <property type="match status" value="1"/>
</dbReference>
<evidence type="ECO:0000256" key="1">
    <source>
        <dbReference type="ARBA" id="ARBA00007992"/>
    </source>
</evidence>
<dbReference type="Proteomes" id="UP000799439">
    <property type="component" value="Unassembled WGS sequence"/>
</dbReference>
<reference evidence="7" key="1">
    <citation type="journal article" date="2020" name="Stud. Mycol.">
        <title>101 Dothideomycetes genomes: a test case for predicting lifestyles and emergence of pathogens.</title>
        <authorList>
            <person name="Haridas S."/>
            <person name="Albert R."/>
            <person name="Binder M."/>
            <person name="Bloem J."/>
            <person name="Labutti K."/>
            <person name="Salamov A."/>
            <person name="Andreopoulos B."/>
            <person name="Baker S."/>
            <person name="Barry K."/>
            <person name="Bills G."/>
            <person name="Bluhm B."/>
            <person name="Cannon C."/>
            <person name="Castanera R."/>
            <person name="Culley D."/>
            <person name="Daum C."/>
            <person name="Ezra D."/>
            <person name="Gonzalez J."/>
            <person name="Henrissat B."/>
            <person name="Kuo A."/>
            <person name="Liang C."/>
            <person name="Lipzen A."/>
            <person name="Lutzoni F."/>
            <person name="Magnuson J."/>
            <person name="Mondo S."/>
            <person name="Nolan M."/>
            <person name="Ohm R."/>
            <person name="Pangilinan J."/>
            <person name="Park H.-J."/>
            <person name="Ramirez L."/>
            <person name="Alfaro M."/>
            <person name="Sun H."/>
            <person name="Tritt A."/>
            <person name="Yoshinaga Y."/>
            <person name="Zwiers L.-H."/>
            <person name="Turgeon B."/>
            <person name="Goodwin S."/>
            <person name="Spatafora J."/>
            <person name="Crous P."/>
            <person name="Grigoriev I."/>
        </authorList>
    </citation>
    <scope>NUCLEOTIDE SEQUENCE</scope>
    <source>
        <strain evidence="7">CBS 260.36</strain>
    </source>
</reference>
<evidence type="ECO:0000259" key="6">
    <source>
        <dbReference type="Pfam" id="PF01494"/>
    </source>
</evidence>
<dbReference type="Pfam" id="PF01494">
    <property type="entry name" value="FAD_binding_3"/>
    <property type="match status" value="1"/>
</dbReference>
<gene>
    <name evidence="7" type="ORF">K461DRAFT_325660</name>
</gene>